<dbReference type="PANTHER" id="PTHR47628">
    <property type="match status" value="1"/>
</dbReference>
<feature type="domain" description="Leucine-binding protein" evidence="3">
    <location>
        <begin position="8"/>
        <end position="342"/>
    </location>
</feature>
<dbReference type="InterPro" id="IPR028082">
    <property type="entry name" value="Peripla_BP_I"/>
</dbReference>
<dbReference type="CDD" id="cd06358">
    <property type="entry name" value="PBP1_NHase"/>
    <property type="match status" value="1"/>
</dbReference>
<reference evidence="4 5" key="1">
    <citation type="submission" date="2016-10" db="EMBL/GenBank/DDBJ databases">
        <authorList>
            <person name="de Groot N.N."/>
        </authorList>
    </citation>
    <scope>NUCLEOTIDE SEQUENCE [LARGE SCALE GENOMIC DNA]</scope>
    <source>
        <strain evidence="4 5">DSM 44892</strain>
    </source>
</reference>
<keyword evidence="2" id="KW-0732">Signal</keyword>
<evidence type="ECO:0000259" key="3">
    <source>
        <dbReference type="Pfam" id="PF13458"/>
    </source>
</evidence>
<organism evidence="4 5">
    <name type="scientific">Rhodococcus triatomae</name>
    <dbReference type="NCBI Taxonomy" id="300028"/>
    <lineage>
        <taxon>Bacteria</taxon>
        <taxon>Bacillati</taxon>
        <taxon>Actinomycetota</taxon>
        <taxon>Actinomycetes</taxon>
        <taxon>Mycobacteriales</taxon>
        <taxon>Nocardiaceae</taxon>
        <taxon>Rhodococcus</taxon>
    </lineage>
</organism>
<dbReference type="Proteomes" id="UP000183263">
    <property type="component" value="Unassembled WGS sequence"/>
</dbReference>
<dbReference type="AlphaFoldDB" id="A0A1G8MCB4"/>
<dbReference type="InterPro" id="IPR028081">
    <property type="entry name" value="Leu-bd"/>
</dbReference>
<dbReference type="Gene3D" id="3.40.50.2300">
    <property type="match status" value="2"/>
</dbReference>
<accession>A0A1G8MCB4</accession>
<dbReference type="SUPFAM" id="SSF53822">
    <property type="entry name" value="Periplasmic binding protein-like I"/>
    <property type="match status" value="1"/>
</dbReference>
<protein>
    <submittedName>
        <fullName evidence="4">ABC-type branched-chain amino acid transport system, substrate-binding protein</fullName>
    </submittedName>
</protein>
<evidence type="ECO:0000256" key="2">
    <source>
        <dbReference type="ARBA" id="ARBA00022729"/>
    </source>
</evidence>
<dbReference type="Pfam" id="PF13458">
    <property type="entry name" value="Peripla_BP_6"/>
    <property type="match status" value="1"/>
</dbReference>
<proteinExistence type="inferred from homology"/>
<comment type="similarity">
    <text evidence="1">Belongs to the leucine-binding protein family.</text>
</comment>
<gene>
    <name evidence="4" type="ORF">SAMN05444695_109172</name>
</gene>
<keyword evidence="5" id="KW-1185">Reference proteome</keyword>
<sequence>MSDAGVFRVAMVIPLQGTGGIFGPSCRSVAELASHEINESGGILGREVELVFVDSGRPDDLLTAEVDALIRAGRIDAITGWHISSHRHLLADVVRGRIPYIYTALYEGGETRPGVFASGEVPGTQVAPAFAWLGRNLGLRDWAVVGHDYVWPRTSAAFVRTAAPALGMRVHGAAFATMGDEEAVFRLVDHVEHAAVDGVAMFLVGQDAVVFNREFARRGLHERTVRFSPLMDENMLLGSGDGCTESLFSSAGYFRSLVTADTLDLQSRYLGYHGAYAPALNNTAESCYEGMVTLARLVDRAGSTDMDRVNAAVDGLAYDGPRGVVEFRGAQGVHDVYLAKADGYDFDVVAAL</sequence>
<evidence type="ECO:0000256" key="1">
    <source>
        <dbReference type="ARBA" id="ARBA00010062"/>
    </source>
</evidence>
<dbReference type="EMBL" id="FNDN01000009">
    <property type="protein sequence ID" value="SDI65485.1"/>
    <property type="molecule type" value="Genomic_DNA"/>
</dbReference>
<dbReference type="PANTHER" id="PTHR47628:SF1">
    <property type="entry name" value="ALIPHATIC AMIDASE EXPRESSION-REGULATING PROTEIN"/>
    <property type="match status" value="1"/>
</dbReference>
<evidence type="ECO:0000313" key="5">
    <source>
        <dbReference type="Proteomes" id="UP000183263"/>
    </source>
</evidence>
<name>A0A1G8MCB4_9NOCA</name>
<evidence type="ECO:0000313" key="4">
    <source>
        <dbReference type="EMBL" id="SDI65485.1"/>
    </source>
</evidence>
<dbReference type="RefSeq" id="WP_246442606.1">
    <property type="nucleotide sequence ID" value="NZ_CP048813.1"/>
</dbReference>